<dbReference type="EMBL" id="CP062941">
    <property type="protein sequence ID" value="QOL48472.1"/>
    <property type="molecule type" value="Genomic_DNA"/>
</dbReference>
<dbReference type="KEGG" id="mlir:LPB04_16045"/>
<protein>
    <submittedName>
        <fullName evidence="3">Pilus assembly protein</fullName>
    </submittedName>
</protein>
<reference evidence="3 4" key="1">
    <citation type="submission" date="2020-10" db="EMBL/GenBank/DDBJ databases">
        <title>Genome sequencing of Massilia sp. LPB0304.</title>
        <authorList>
            <person name="Kim J."/>
        </authorList>
    </citation>
    <scope>NUCLEOTIDE SEQUENCE [LARGE SCALE GENOMIC DNA]</scope>
    <source>
        <strain evidence="3 4">LPB0304</strain>
    </source>
</reference>
<sequence>MKKFLPAVVRRSTKYQAGVAAVECALLLPVLIAFLTLGFFTVSIFWHYTMAQKAAQDAARYLSTVPVAEMMTPASARAAGDLAQEIIRREIAEVSSSSEIGTLETFCDTSNCGGNAAGTLPTTVRVHFLISMFDPFGLVDTGWYGLQITANYTMRYAGN</sequence>
<keyword evidence="1" id="KW-1133">Transmembrane helix</keyword>
<dbReference type="InterPro" id="IPR012495">
    <property type="entry name" value="TadE-like_dom"/>
</dbReference>
<dbReference type="Pfam" id="PF07811">
    <property type="entry name" value="TadE"/>
    <property type="match status" value="1"/>
</dbReference>
<evidence type="ECO:0000313" key="4">
    <source>
        <dbReference type="Proteomes" id="UP000593875"/>
    </source>
</evidence>
<keyword evidence="4" id="KW-1185">Reference proteome</keyword>
<dbReference type="AlphaFoldDB" id="A0A7L9U2G4"/>
<keyword evidence="1" id="KW-0812">Transmembrane</keyword>
<evidence type="ECO:0000313" key="3">
    <source>
        <dbReference type="EMBL" id="QOL48472.1"/>
    </source>
</evidence>
<gene>
    <name evidence="3" type="ORF">LPB04_16045</name>
</gene>
<proteinExistence type="predicted"/>
<dbReference type="Proteomes" id="UP000593875">
    <property type="component" value="Chromosome"/>
</dbReference>
<keyword evidence="1" id="KW-0472">Membrane</keyword>
<organism evidence="3 4">
    <name type="scientific">Massilia litorea</name>
    <dbReference type="NCBI Taxonomy" id="2769491"/>
    <lineage>
        <taxon>Bacteria</taxon>
        <taxon>Pseudomonadati</taxon>
        <taxon>Pseudomonadota</taxon>
        <taxon>Betaproteobacteria</taxon>
        <taxon>Burkholderiales</taxon>
        <taxon>Oxalobacteraceae</taxon>
        <taxon>Telluria group</taxon>
        <taxon>Massilia</taxon>
    </lineage>
</organism>
<evidence type="ECO:0000256" key="1">
    <source>
        <dbReference type="SAM" id="Phobius"/>
    </source>
</evidence>
<dbReference type="RefSeq" id="WP_193685515.1">
    <property type="nucleotide sequence ID" value="NZ_CP062941.1"/>
</dbReference>
<feature type="transmembrane region" description="Helical" evidence="1">
    <location>
        <begin position="20"/>
        <end position="46"/>
    </location>
</feature>
<evidence type="ECO:0000259" key="2">
    <source>
        <dbReference type="Pfam" id="PF07811"/>
    </source>
</evidence>
<accession>A0A7L9U2G4</accession>
<feature type="domain" description="TadE-like" evidence="2">
    <location>
        <begin position="18"/>
        <end position="60"/>
    </location>
</feature>
<name>A0A7L9U2G4_9BURK</name>